<feature type="region of interest" description="Disordered" evidence="1">
    <location>
        <begin position="1"/>
        <end position="43"/>
    </location>
</feature>
<keyword evidence="3" id="KW-1185">Reference proteome</keyword>
<comment type="caution">
    <text evidence="2">The sequence shown here is derived from an EMBL/GenBank/DDBJ whole genome shotgun (WGS) entry which is preliminary data.</text>
</comment>
<evidence type="ECO:0000313" key="2">
    <source>
        <dbReference type="EMBL" id="KAK1425001.1"/>
    </source>
</evidence>
<evidence type="ECO:0000256" key="1">
    <source>
        <dbReference type="SAM" id="MobiDB-lite"/>
    </source>
</evidence>
<feature type="compositionally biased region" description="Pro residues" evidence="1">
    <location>
        <begin position="30"/>
        <end position="39"/>
    </location>
</feature>
<name>A0AAD8KPG5_TARER</name>
<accession>A0AAD8KPG5</accession>
<protein>
    <submittedName>
        <fullName evidence="2">Uncharacterized protein</fullName>
    </submittedName>
</protein>
<sequence>MAPCSSYSSSIEVAGTSYSNGSSAVTTSRPAPPLPPPLQPVKISSPEVWLEMVKAVVEEDDNDGHGDMARMYEDDE</sequence>
<evidence type="ECO:0000313" key="3">
    <source>
        <dbReference type="Proteomes" id="UP001229421"/>
    </source>
</evidence>
<dbReference type="Proteomes" id="UP001229421">
    <property type="component" value="Unassembled WGS sequence"/>
</dbReference>
<gene>
    <name evidence="2" type="ORF">QVD17_20343</name>
</gene>
<dbReference type="AlphaFoldDB" id="A0AAD8KPG5"/>
<organism evidence="2 3">
    <name type="scientific">Tagetes erecta</name>
    <name type="common">African marigold</name>
    <dbReference type="NCBI Taxonomy" id="13708"/>
    <lineage>
        <taxon>Eukaryota</taxon>
        <taxon>Viridiplantae</taxon>
        <taxon>Streptophyta</taxon>
        <taxon>Embryophyta</taxon>
        <taxon>Tracheophyta</taxon>
        <taxon>Spermatophyta</taxon>
        <taxon>Magnoliopsida</taxon>
        <taxon>eudicotyledons</taxon>
        <taxon>Gunneridae</taxon>
        <taxon>Pentapetalae</taxon>
        <taxon>asterids</taxon>
        <taxon>campanulids</taxon>
        <taxon>Asterales</taxon>
        <taxon>Asteraceae</taxon>
        <taxon>Asteroideae</taxon>
        <taxon>Heliantheae alliance</taxon>
        <taxon>Tageteae</taxon>
        <taxon>Tagetes</taxon>
    </lineage>
</organism>
<proteinExistence type="predicted"/>
<dbReference type="EMBL" id="JAUHHV010000005">
    <property type="protein sequence ID" value="KAK1425001.1"/>
    <property type="molecule type" value="Genomic_DNA"/>
</dbReference>
<reference evidence="2" key="1">
    <citation type="journal article" date="2023" name="bioRxiv">
        <title>Improved chromosome-level genome assembly for marigold (Tagetes erecta).</title>
        <authorList>
            <person name="Jiang F."/>
            <person name="Yuan L."/>
            <person name="Wang S."/>
            <person name="Wang H."/>
            <person name="Xu D."/>
            <person name="Wang A."/>
            <person name="Fan W."/>
        </authorList>
    </citation>
    <scope>NUCLEOTIDE SEQUENCE</scope>
    <source>
        <strain evidence="2">WSJ</strain>
        <tissue evidence="2">Leaf</tissue>
    </source>
</reference>
<feature type="compositionally biased region" description="Polar residues" evidence="1">
    <location>
        <begin position="1"/>
        <end position="29"/>
    </location>
</feature>